<protein>
    <submittedName>
        <fullName evidence="1">Uncharacterized protein</fullName>
    </submittedName>
</protein>
<evidence type="ECO:0000313" key="2">
    <source>
        <dbReference type="Proteomes" id="UP000215914"/>
    </source>
</evidence>
<comment type="caution">
    <text evidence="1">The sequence shown here is derived from an EMBL/GenBank/DDBJ whole genome shotgun (WGS) entry which is preliminary data.</text>
</comment>
<gene>
    <name evidence="1" type="ORF">HanXRQr2_Chr04g0148841</name>
</gene>
<evidence type="ECO:0000313" key="1">
    <source>
        <dbReference type="EMBL" id="KAF5808724.1"/>
    </source>
</evidence>
<dbReference type="AlphaFoldDB" id="A0A9K3J5C4"/>
<proteinExistence type="predicted"/>
<reference evidence="1" key="2">
    <citation type="submission" date="2020-06" db="EMBL/GenBank/DDBJ databases">
        <title>Helianthus annuus Genome sequencing and assembly Release 2.</title>
        <authorList>
            <person name="Gouzy J."/>
            <person name="Langlade N."/>
            <person name="Munos S."/>
        </authorList>
    </citation>
    <scope>NUCLEOTIDE SEQUENCE</scope>
    <source>
        <tissue evidence="1">Leaves</tissue>
    </source>
</reference>
<dbReference type="EMBL" id="MNCJ02000319">
    <property type="protein sequence ID" value="KAF5808724.1"/>
    <property type="molecule type" value="Genomic_DNA"/>
</dbReference>
<sequence>MMKGVMVKGFNMMVMMAYMILKMAWMMFKRSPLSWPIRWPLRVLEQVWVRFVFLFLKYEMETIDAKYVIPFEYYKVQTI</sequence>
<dbReference type="Gramene" id="mRNA:HanXRQr2_Chr04g0148841">
    <property type="protein sequence ID" value="CDS:HanXRQr2_Chr04g0148841.1"/>
    <property type="gene ID" value="HanXRQr2_Chr04g0148841"/>
</dbReference>
<organism evidence="1 2">
    <name type="scientific">Helianthus annuus</name>
    <name type="common">Common sunflower</name>
    <dbReference type="NCBI Taxonomy" id="4232"/>
    <lineage>
        <taxon>Eukaryota</taxon>
        <taxon>Viridiplantae</taxon>
        <taxon>Streptophyta</taxon>
        <taxon>Embryophyta</taxon>
        <taxon>Tracheophyta</taxon>
        <taxon>Spermatophyta</taxon>
        <taxon>Magnoliopsida</taxon>
        <taxon>eudicotyledons</taxon>
        <taxon>Gunneridae</taxon>
        <taxon>Pentapetalae</taxon>
        <taxon>asterids</taxon>
        <taxon>campanulids</taxon>
        <taxon>Asterales</taxon>
        <taxon>Asteraceae</taxon>
        <taxon>Asteroideae</taxon>
        <taxon>Heliantheae alliance</taxon>
        <taxon>Heliantheae</taxon>
        <taxon>Helianthus</taxon>
    </lineage>
</organism>
<dbReference type="Proteomes" id="UP000215914">
    <property type="component" value="Unassembled WGS sequence"/>
</dbReference>
<reference evidence="1" key="1">
    <citation type="journal article" date="2017" name="Nature">
        <title>The sunflower genome provides insights into oil metabolism, flowering and Asterid evolution.</title>
        <authorList>
            <person name="Badouin H."/>
            <person name="Gouzy J."/>
            <person name="Grassa C.J."/>
            <person name="Murat F."/>
            <person name="Staton S.E."/>
            <person name="Cottret L."/>
            <person name="Lelandais-Briere C."/>
            <person name="Owens G.L."/>
            <person name="Carrere S."/>
            <person name="Mayjonade B."/>
            <person name="Legrand L."/>
            <person name="Gill N."/>
            <person name="Kane N.C."/>
            <person name="Bowers J.E."/>
            <person name="Hubner S."/>
            <person name="Bellec A."/>
            <person name="Berard A."/>
            <person name="Berges H."/>
            <person name="Blanchet N."/>
            <person name="Boniface M.C."/>
            <person name="Brunel D."/>
            <person name="Catrice O."/>
            <person name="Chaidir N."/>
            <person name="Claudel C."/>
            <person name="Donnadieu C."/>
            <person name="Faraut T."/>
            <person name="Fievet G."/>
            <person name="Helmstetter N."/>
            <person name="King M."/>
            <person name="Knapp S.J."/>
            <person name="Lai Z."/>
            <person name="Le Paslier M.C."/>
            <person name="Lippi Y."/>
            <person name="Lorenzon L."/>
            <person name="Mandel J.R."/>
            <person name="Marage G."/>
            <person name="Marchand G."/>
            <person name="Marquand E."/>
            <person name="Bret-Mestries E."/>
            <person name="Morien E."/>
            <person name="Nambeesan S."/>
            <person name="Nguyen T."/>
            <person name="Pegot-Espagnet P."/>
            <person name="Pouilly N."/>
            <person name="Raftis F."/>
            <person name="Sallet E."/>
            <person name="Schiex T."/>
            <person name="Thomas J."/>
            <person name="Vandecasteele C."/>
            <person name="Vares D."/>
            <person name="Vear F."/>
            <person name="Vautrin S."/>
            <person name="Crespi M."/>
            <person name="Mangin B."/>
            <person name="Burke J.M."/>
            <person name="Salse J."/>
            <person name="Munos S."/>
            <person name="Vincourt P."/>
            <person name="Rieseberg L.H."/>
            <person name="Langlade N.B."/>
        </authorList>
    </citation>
    <scope>NUCLEOTIDE SEQUENCE</scope>
    <source>
        <tissue evidence="1">Leaves</tissue>
    </source>
</reference>
<keyword evidence="2" id="KW-1185">Reference proteome</keyword>
<accession>A0A9K3J5C4</accession>
<name>A0A9K3J5C4_HELAN</name>